<organism evidence="1 2">
    <name type="scientific">Sphingomonas edaphi</name>
    <dbReference type="NCBI Taxonomy" id="2315689"/>
    <lineage>
        <taxon>Bacteria</taxon>
        <taxon>Pseudomonadati</taxon>
        <taxon>Pseudomonadota</taxon>
        <taxon>Alphaproteobacteria</taxon>
        <taxon>Sphingomonadales</taxon>
        <taxon>Sphingomonadaceae</taxon>
        <taxon>Sphingomonas</taxon>
    </lineage>
</organism>
<accession>A0A418Q0G0</accession>
<evidence type="ECO:0000313" key="2">
    <source>
        <dbReference type="Proteomes" id="UP000285023"/>
    </source>
</evidence>
<gene>
    <name evidence="1" type="ORF">D3M59_00145</name>
</gene>
<dbReference type="SUPFAM" id="SSF56925">
    <property type="entry name" value="OMPA-like"/>
    <property type="match status" value="1"/>
</dbReference>
<dbReference type="InterPro" id="IPR011250">
    <property type="entry name" value="OMP/PagP_B-barrel"/>
</dbReference>
<dbReference type="Gene3D" id="2.40.160.90">
    <property type="match status" value="1"/>
</dbReference>
<sequence>MTADTTFATVGDDIDIRWDEVSKSYEIRLSDSDWTRLNYGGSSSQGEQHFPASNIYGLTVAKPSAYQYTAVATQFENSWGYPLQAIAFGVPTAAGDVPITGAANYDFSISGRNEGNDWSYIVGGNGQMSFDFSAGTLSGHFEPTINNWTEDTRALGRYDFVNTVYGVGSTTFSGELKHASLLELGQFDGRFNGPQASELMAQWRAPYINPWTESAGHIVGFWIGKK</sequence>
<keyword evidence="2" id="KW-1185">Reference proteome</keyword>
<evidence type="ECO:0000313" key="1">
    <source>
        <dbReference type="EMBL" id="RIX31486.1"/>
    </source>
</evidence>
<reference evidence="1 2" key="1">
    <citation type="submission" date="2018-09" db="EMBL/GenBank/DDBJ databases">
        <title>Sphingomonas sp. DAC4.</title>
        <authorList>
            <person name="Seo T."/>
        </authorList>
    </citation>
    <scope>NUCLEOTIDE SEQUENCE [LARGE SCALE GENOMIC DNA]</scope>
    <source>
        <strain evidence="1 2">DAC4</strain>
    </source>
</reference>
<dbReference type="EMBL" id="QXTF01000001">
    <property type="protein sequence ID" value="RIX31486.1"/>
    <property type="molecule type" value="Genomic_DNA"/>
</dbReference>
<dbReference type="AlphaFoldDB" id="A0A418Q0G0"/>
<comment type="caution">
    <text evidence="1">The sequence shown here is derived from an EMBL/GenBank/DDBJ whole genome shotgun (WGS) entry which is preliminary data.</text>
</comment>
<evidence type="ECO:0008006" key="3">
    <source>
        <dbReference type="Google" id="ProtNLM"/>
    </source>
</evidence>
<dbReference type="Proteomes" id="UP000285023">
    <property type="component" value="Unassembled WGS sequence"/>
</dbReference>
<proteinExistence type="predicted"/>
<name>A0A418Q0G0_9SPHN</name>
<protein>
    <recommendedName>
        <fullName evidence="3">Transferrin-binding protein B C-lobe/N-lobe beta barrel domain-containing protein</fullName>
    </recommendedName>
</protein>